<feature type="non-terminal residue" evidence="2">
    <location>
        <position position="1"/>
    </location>
</feature>
<reference evidence="2" key="2">
    <citation type="submission" date="2023-05" db="EMBL/GenBank/DDBJ databases">
        <authorList>
            <person name="Fouks B."/>
        </authorList>
    </citation>
    <scope>NUCLEOTIDE SEQUENCE</scope>
    <source>
        <strain evidence="2">Stay&amp;Tobe</strain>
        <tissue evidence="2">Testes</tissue>
    </source>
</reference>
<keyword evidence="3" id="KW-1185">Reference proteome</keyword>
<dbReference type="Proteomes" id="UP001233999">
    <property type="component" value="Unassembled WGS sequence"/>
</dbReference>
<feature type="region of interest" description="Disordered" evidence="1">
    <location>
        <begin position="143"/>
        <end position="182"/>
    </location>
</feature>
<feature type="compositionally biased region" description="Polar residues" evidence="1">
    <location>
        <begin position="326"/>
        <end position="340"/>
    </location>
</feature>
<gene>
    <name evidence="2" type="ORF">L9F63_028413</name>
</gene>
<sequence length="373" mass="39294">MRSCGICVQVSGRGCLYSARGTNSPSRGQSSPLHSNSDTAEDSDDEDEEEGVAEISQQLAHDLGPIEQENMAISEHLQSGKVAADGQQQQQQQNASQRAAESGSDMELPEQADASSSSTSSGSGTGATAGYSSSLLQQFVEKTEVLSSSSTVQEPRRRKRGRPPKLAVKAESSTDTSRTDPSFCFGFGKIDSGFQTLVLRLPLKKRHYHISTAATNLQPTNSVSGSPQADSTVTAVDCTKKALDRTGTQEKDKPPSTASVSIAGKSQGKPSEKPPIARDKSTCNTSANNSASKTSNSSRTYSDSNSKETASSRNSSRSSCKDNLVESGSVNNSKTSNVTVITPPPSKRTVSRSASINSGNALPPVDSTKRLHL</sequence>
<feature type="compositionally biased region" description="Polar residues" evidence="1">
    <location>
        <begin position="20"/>
        <end position="37"/>
    </location>
</feature>
<comment type="caution">
    <text evidence="2">The sequence shown here is derived from an EMBL/GenBank/DDBJ whole genome shotgun (WGS) entry which is preliminary data.</text>
</comment>
<organism evidence="2 3">
    <name type="scientific">Diploptera punctata</name>
    <name type="common">Pacific beetle cockroach</name>
    <dbReference type="NCBI Taxonomy" id="6984"/>
    <lineage>
        <taxon>Eukaryota</taxon>
        <taxon>Metazoa</taxon>
        <taxon>Ecdysozoa</taxon>
        <taxon>Arthropoda</taxon>
        <taxon>Hexapoda</taxon>
        <taxon>Insecta</taxon>
        <taxon>Pterygota</taxon>
        <taxon>Neoptera</taxon>
        <taxon>Polyneoptera</taxon>
        <taxon>Dictyoptera</taxon>
        <taxon>Blattodea</taxon>
        <taxon>Blaberoidea</taxon>
        <taxon>Blaberidae</taxon>
        <taxon>Diplopterinae</taxon>
        <taxon>Diploptera</taxon>
    </lineage>
</organism>
<evidence type="ECO:0000313" key="2">
    <source>
        <dbReference type="EMBL" id="KAJ9586544.1"/>
    </source>
</evidence>
<feature type="region of interest" description="Disordered" evidence="1">
    <location>
        <begin position="243"/>
        <end position="373"/>
    </location>
</feature>
<feature type="compositionally biased region" description="Low complexity" evidence="1">
    <location>
        <begin position="282"/>
        <end position="318"/>
    </location>
</feature>
<feature type="compositionally biased region" description="Acidic residues" evidence="1">
    <location>
        <begin position="39"/>
        <end position="52"/>
    </location>
</feature>
<accession>A0AAD8EE49</accession>
<feature type="compositionally biased region" description="Basic and acidic residues" evidence="1">
    <location>
        <begin position="243"/>
        <end position="254"/>
    </location>
</feature>
<reference evidence="2" key="1">
    <citation type="journal article" date="2023" name="IScience">
        <title>Live-bearing cockroach genome reveals convergent evolutionary mechanisms linked to viviparity in insects and beyond.</title>
        <authorList>
            <person name="Fouks B."/>
            <person name="Harrison M.C."/>
            <person name="Mikhailova A.A."/>
            <person name="Marchal E."/>
            <person name="English S."/>
            <person name="Carruthers M."/>
            <person name="Jennings E.C."/>
            <person name="Chiamaka E.L."/>
            <person name="Frigard R.A."/>
            <person name="Pippel M."/>
            <person name="Attardo G.M."/>
            <person name="Benoit J.B."/>
            <person name="Bornberg-Bauer E."/>
            <person name="Tobe S.S."/>
        </authorList>
    </citation>
    <scope>NUCLEOTIDE SEQUENCE</scope>
    <source>
        <strain evidence="2">Stay&amp;Tobe</strain>
    </source>
</reference>
<name>A0AAD8EE49_DIPPU</name>
<protein>
    <submittedName>
        <fullName evidence="2">Uncharacterized protein</fullName>
    </submittedName>
</protein>
<feature type="compositionally biased region" description="Polar residues" evidence="1">
    <location>
        <begin position="171"/>
        <end position="180"/>
    </location>
</feature>
<feature type="region of interest" description="Disordered" evidence="1">
    <location>
        <begin position="18"/>
        <end position="130"/>
    </location>
</feature>
<feature type="compositionally biased region" description="Basic and acidic residues" evidence="1">
    <location>
        <begin position="270"/>
        <end position="281"/>
    </location>
</feature>
<evidence type="ECO:0000256" key="1">
    <source>
        <dbReference type="SAM" id="MobiDB-lite"/>
    </source>
</evidence>
<feature type="compositionally biased region" description="Polar residues" evidence="1">
    <location>
        <begin position="351"/>
        <end position="360"/>
    </location>
</feature>
<evidence type="ECO:0000313" key="3">
    <source>
        <dbReference type="Proteomes" id="UP001233999"/>
    </source>
</evidence>
<dbReference type="AlphaFoldDB" id="A0AAD8EE49"/>
<feature type="compositionally biased region" description="Low complexity" evidence="1">
    <location>
        <begin position="114"/>
        <end position="130"/>
    </location>
</feature>
<dbReference type="EMBL" id="JASPKZ010007133">
    <property type="protein sequence ID" value="KAJ9586544.1"/>
    <property type="molecule type" value="Genomic_DNA"/>
</dbReference>
<proteinExistence type="predicted"/>